<dbReference type="Gene3D" id="3.60.15.10">
    <property type="entry name" value="Ribonuclease Z/Hydroxyacylglutathione hydrolase-like"/>
    <property type="match status" value="1"/>
</dbReference>
<dbReference type="GO" id="GO:0005739">
    <property type="term" value="C:mitochondrion"/>
    <property type="evidence" value="ECO:0007669"/>
    <property type="project" value="TreeGrafter"/>
</dbReference>
<dbReference type="PANTHER" id="PTHR43084:SF1">
    <property type="entry name" value="PERSULFIDE DIOXYGENASE ETHE1, MITOCHONDRIAL"/>
    <property type="match status" value="1"/>
</dbReference>
<dbReference type="AlphaFoldDB" id="A0AAD4UUZ1"/>
<gene>
    <name evidence="1" type="ORF">L3X38_042448</name>
</gene>
<proteinExistence type="predicted"/>
<accession>A0AAD4UUZ1</accession>
<dbReference type="InterPro" id="IPR036866">
    <property type="entry name" value="RibonucZ/Hydroxyglut_hydro"/>
</dbReference>
<dbReference type="SUPFAM" id="SSF56281">
    <property type="entry name" value="Metallo-hydrolase/oxidoreductase"/>
    <property type="match status" value="1"/>
</dbReference>
<organism evidence="1 2">
    <name type="scientific">Prunus dulcis</name>
    <name type="common">Almond</name>
    <name type="synonym">Amygdalus dulcis</name>
    <dbReference type="NCBI Taxonomy" id="3755"/>
    <lineage>
        <taxon>Eukaryota</taxon>
        <taxon>Viridiplantae</taxon>
        <taxon>Streptophyta</taxon>
        <taxon>Embryophyta</taxon>
        <taxon>Tracheophyta</taxon>
        <taxon>Spermatophyta</taxon>
        <taxon>Magnoliopsida</taxon>
        <taxon>eudicotyledons</taxon>
        <taxon>Gunneridae</taxon>
        <taxon>Pentapetalae</taxon>
        <taxon>rosids</taxon>
        <taxon>fabids</taxon>
        <taxon>Rosales</taxon>
        <taxon>Rosaceae</taxon>
        <taxon>Amygdaloideae</taxon>
        <taxon>Amygdaleae</taxon>
        <taxon>Prunus</taxon>
    </lineage>
</organism>
<comment type="caution">
    <text evidence="1">The sequence shown here is derived from an EMBL/GenBank/DDBJ whole genome shotgun (WGS) entry which is preliminary data.</text>
</comment>
<dbReference type="EMBL" id="JAJFAZ020000008">
    <property type="protein sequence ID" value="KAI5313274.1"/>
    <property type="molecule type" value="Genomic_DNA"/>
</dbReference>
<dbReference type="PANTHER" id="PTHR43084">
    <property type="entry name" value="PERSULFIDE DIOXYGENASE ETHE1"/>
    <property type="match status" value="1"/>
</dbReference>
<dbReference type="GO" id="GO:0050313">
    <property type="term" value="F:sulfur dioxygenase activity"/>
    <property type="evidence" value="ECO:0007669"/>
    <property type="project" value="TreeGrafter"/>
</dbReference>
<dbReference type="GO" id="GO:0070813">
    <property type="term" value="P:hydrogen sulfide metabolic process"/>
    <property type="evidence" value="ECO:0007669"/>
    <property type="project" value="TreeGrafter"/>
</dbReference>
<reference evidence="1 2" key="1">
    <citation type="journal article" date="2022" name="G3 (Bethesda)">
        <title>Whole-genome sequence and methylome profiling of the almond [Prunus dulcis (Mill.) D.A. Webb] cultivar 'Nonpareil'.</title>
        <authorList>
            <person name="D'Amico-Willman K.M."/>
            <person name="Ouma W.Z."/>
            <person name="Meulia T."/>
            <person name="Sideli G.M."/>
            <person name="Gradziel T.M."/>
            <person name="Fresnedo-Ramirez J."/>
        </authorList>
    </citation>
    <scope>NUCLEOTIDE SEQUENCE [LARGE SCALE GENOMIC DNA]</scope>
    <source>
        <strain evidence="1">Clone GOH B32 T37-40</strain>
    </source>
</reference>
<evidence type="ECO:0000313" key="2">
    <source>
        <dbReference type="Proteomes" id="UP001054821"/>
    </source>
</evidence>
<name>A0AAD4UUZ1_PRUDU</name>
<evidence type="ECO:0000313" key="1">
    <source>
        <dbReference type="EMBL" id="KAI5313274.1"/>
    </source>
</evidence>
<dbReference type="InterPro" id="IPR051682">
    <property type="entry name" value="Mito_Persulfide_Diox"/>
</dbReference>
<dbReference type="GO" id="GO:0006749">
    <property type="term" value="P:glutathione metabolic process"/>
    <property type="evidence" value="ECO:0007669"/>
    <property type="project" value="TreeGrafter"/>
</dbReference>
<dbReference type="Proteomes" id="UP001054821">
    <property type="component" value="Chromosome 8"/>
</dbReference>
<sequence>MAFTGDALLIRGCGRTDFQGGSSHQLYKSVHSQIFTLPKNTLIYPRLTKDETYPDGKTTMSVYERKASIREFYGLIFPSLLQR</sequence>
<keyword evidence="2" id="KW-1185">Reference proteome</keyword>
<protein>
    <submittedName>
        <fullName evidence="1">Uncharacterized protein</fullName>
    </submittedName>
</protein>